<dbReference type="NCBIfam" id="TIGR00639">
    <property type="entry name" value="PurN"/>
    <property type="match status" value="1"/>
</dbReference>
<dbReference type="GO" id="GO:0005829">
    <property type="term" value="C:cytosol"/>
    <property type="evidence" value="ECO:0007669"/>
    <property type="project" value="TreeGrafter"/>
</dbReference>
<evidence type="ECO:0000259" key="20">
    <source>
        <dbReference type="PROSITE" id="PS50975"/>
    </source>
</evidence>
<keyword evidence="15 17" id="KW-0511">Multifunctional enzyme</keyword>
<dbReference type="GO" id="GO:0004637">
    <property type="term" value="F:phosphoribosylamine-glycine ligase activity"/>
    <property type="evidence" value="ECO:0007669"/>
    <property type="project" value="UniProtKB-UniRule"/>
</dbReference>
<dbReference type="InterPro" id="IPR016188">
    <property type="entry name" value="PurM-like_N"/>
</dbReference>
<dbReference type="InterPro" id="IPR005026">
    <property type="entry name" value="SAPAP"/>
</dbReference>
<dbReference type="PROSITE" id="PS50858">
    <property type="entry name" value="BSD"/>
    <property type="match status" value="1"/>
</dbReference>
<keyword evidence="11 16" id="KW-0547">Nucleotide-binding</keyword>
<comment type="similarity">
    <text evidence="5 17">In the C-terminal section; belongs to the GART family.</text>
</comment>
<dbReference type="NCBIfam" id="TIGR00877">
    <property type="entry name" value="purD"/>
    <property type="match status" value="1"/>
</dbReference>
<name>A0A7R9GX62_TIMCR</name>
<dbReference type="Gene3D" id="3.40.50.20">
    <property type="match status" value="1"/>
</dbReference>
<dbReference type="HAMAP" id="MF_01930">
    <property type="entry name" value="PurN"/>
    <property type="match status" value="1"/>
</dbReference>
<dbReference type="Gene3D" id="1.10.3970.10">
    <property type="entry name" value="BSD domain"/>
    <property type="match status" value="1"/>
</dbReference>
<dbReference type="SMART" id="SM01210">
    <property type="entry name" value="GARS_C"/>
    <property type="match status" value="1"/>
</dbReference>
<dbReference type="Gene3D" id="3.90.600.10">
    <property type="entry name" value="Phosphoribosylglycinamide synthetase, C-terminal domain"/>
    <property type="match status" value="1"/>
</dbReference>
<dbReference type="FunFam" id="3.90.650.10:FF:000019">
    <property type="entry name" value="Trifunctional purine biosynthetic protein adenosine-3"/>
    <property type="match status" value="1"/>
</dbReference>
<dbReference type="InterPro" id="IPR016185">
    <property type="entry name" value="PreATP-grasp_dom_sf"/>
</dbReference>
<dbReference type="HAMAP" id="MF_00741">
    <property type="entry name" value="AIRS"/>
    <property type="match status" value="1"/>
</dbReference>
<evidence type="ECO:0000256" key="8">
    <source>
        <dbReference type="ARBA" id="ARBA00022598"/>
    </source>
</evidence>
<keyword evidence="13 16" id="KW-0067">ATP-binding</keyword>
<dbReference type="Pfam" id="PF02843">
    <property type="entry name" value="GARS_C"/>
    <property type="match status" value="1"/>
</dbReference>
<evidence type="ECO:0000256" key="16">
    <source>
        <dbReference type="PROSITE-ProRule" id="PRU00409"/>
    </source>
</evidence>
<dbReference type="SUPFAM" id="SSF55326">
    <property type="entry name" value="PurM N-terminal domain-like"/>
    <property type="match status" value="1"/>
</dbReference>
<dbReference type="SUPFAM" id="SSF140383">
    <property type="entry name" value="BSD domain-like"/>
    <property type="match status" value="1"/>
</dbReference>
<dbReference type="PROSITE" id="PS00184">
    <property type="entry name" value="GARS"/>
    <property type="match status" value="1"/>
</dbReference>
<dbReference type="PANTHER" id="PTHR10520">
    <property type="entry name" value="TRIFUNCTIONAL PURINE BIOSYNTHETIC PROTEIN ADENOSINE-3-RELATED"/>
    <property type="match status" value="1"/>
</dbReference>
<dbReference type="InterPro" id="IPR000115">
    <property type="entry name" value="PRibGlycinamide_synth"/>
</dbReference>
<dbReference type="GO" id="GO:0046872">
    <property type="term" value="F:metal ion binding"/>
    <property type="evidence" value="ECO:0007669"/>
    <property type="project" value="UniProtKB-KW"/>
</dbReference>
<organism evidence="21">
    <name type="scientific">Timema cristinae</name>
    <name type="common">Walking stick</name>
    <dbReference type="NCBI Taxonomy" id="61476"/>
    <lineage>
        <taxon>Eukaryota</taxon>
        <taxon>Metazoa</taxon>
        <taxon>Ecdysozoa</taxon>
        <taxon>Arthropoda</taxon>
        <taxon>Hexapoda</taxon>
        <taxon>Insecta</taxon>
        <taxon>Pterygota</taxon>
        <taxon>Neoptera</taxon>
        <taxon>Polyneoptera</taxon>
        <taxon>Phasmatodea</taxon>
        <taxon>Timematodea</taxon>
        <taxon>Timematoidea</taxon>
        <taxon>Timematidae</taxon>
        <taxon>Timema</taxon>
    </lineage>
</organism>
<evidence type="ECO:0000256" key="15">
    <source>
        <dbReference type="ARBA" id="ARBA00023268"/>
    </source>
</evidence>
<dbReference type="FunFam" id="3.30.1490.20:FF:000006">
    <property type="entry name" value="phosphoribosylamine--glycine ligase, chloroplastic-like"/>
    <property type="match status" value="1"/>
</dbReference>
<evidence type="ECO:0000313" key="21">
    <source>
        <dbReference type="EMBL" id="CAD7399547.1"/>
    </source>
</evidence>
<feature type="region of interest" description="Disordered" evidence="18">
    <location>
        <begin position="328"/>
        <end position="361"/>
    </location>
</feature>
<feature type="region of interest" description="Disordered" evidence="18">
    <location>
        <begin position="999"/>
        <end position="1053"/>
    </location>
</feature>
<keyword evidence="10 17" id="KW-0479">Metal-binding</keyword>
<dbReference type="Pfam" id="PF00551">
    <property type="entry name" value="Formyl_trans_N"/>
    <property type="match status" value="1"/>
</dbReference>
<dbReference type="EC" id="6.3.4.13" evidence="17"/>
<dbReference type="EC" id="6.3.3.1" evidence="17"/>
<dbReference type="InterPro" id="IPR020560">
    <property type="entry name" value="PRibGlycinamide_synth_C-dom"/>
</dbReference>
<dbReference type="InterPro" id="IPR011054">
    <property type="entry name" value="Rudment_hybrid_motif"/>
</dbReference>
<dbReference type="Gene3D" id="3.30.1490.20">
    <property type="entry name" value="ATP-grasp fold, A domain"/>
    <property type="match status" value="1"/>
</dbReference>
<dbReference type="InterPro" id="IPR020559">
    <property type="entry name" value="PRibGlycinamide_synth_CS"/>
</dbReference>
<dbReference type="GO" id="GO:0006189">
    <property type="term" value="P:'de novo' IMP biosynthetic process"/>
    <property type="evidence" value="ECO:0007669"/>
    <property type="project" value="UniProtKB-UniRule"/>
</dbReference>
<protein>
    <recommendedName>
        <fullName evidence="17">Trifunctional purine biosynthetic protein adenosine-3</fullName>
    </recommendedName>
    <domain>
        <recommendedName>
            <fullName evidence="17">Phosphoribosylamine--glycine ligase</fullName>
            <ecNumber evidence="17">6.3.4.13</ecNumber>
        </recommendedName>
        <alternativeName>
            <fullName evidence="17">Glycinamide ribonucleotide synthetase</fullName>
            <shortName evidence="17">GARS</shortName>
        </alternativeName>
        <alternativeName>
            <fullName evidence="17">Phosphoribosylglycinamide synthetase</fullName>
        </alternativeName>
    </domain>
    <domain>
        <recommendedName>
            <fullName evidence="17">Phosphoribosylformylglycinamidine cyclo-ligase</fullName>
            <ecNumber evidence="17">6.3.3.1</ecNumber>
        </recommendedName>
        <alternativeName>
            <fullName evidence="17">AIR synthase</fullName>
            <shortName evidence="17">AIRS</shortName>
        </alternativeName>
        <alternativeName>
            <fullName evidence="17">Phosphoribosyl-aminoimidazole synthetase</fullName>
        </alternativeName>
    </domain>
    <domain>
        <recommendedName>
            <fullName evidence="17">Phosphoribosylglycinamide formyltransferase</fullName>
            <ecNumber evidence="17">2.1.2.2</ecNumber>
        </recommendedName>
        <alternativeName>
            <fullName evidence="17">5'-phosphoribosylglycinamide transformylase</fullName>
        </alternativeName>
        <alternativeName>
            <fullName evidence="17">GAR transformylase</fullName>
            <shortName evidence="17">GART</shortName>
        </alternativeName>
    </domain>
</protein>
<dbReference type="CDD" id="cd02196">
    <property type="entry name" value="PurM"/>
    <property type="match status" value="1"/>
</dbReference>
<evidence type="ECO:0000256" key="6">
    <source>
        <dbReference type="ARBA" id="ARBA00008696"/>
    </source>
</evidence>
<reference evidence="21" key="1">
    <citation type="submission" date="2020-11" db="EMBL/GenBank/DDBJ databases">
        <authorList>
            <person name="Tran Van P."/>
        </authorList>
    </citation>
    <scope>NUCLEOTIDE SEQUENCE</scope>
</reference>
<dbReference type="FunFam" id="3.90.600.10:FF:000001">
    <property type="entry name" value="Trifunctional purine biosynthetic protein adenosine-3"/>
    <property type="match status" value="1"/>
</dbReference>
<dbReference type="Gene3D" id="3.40.50.170">
    <property type="entry name" value="Formyl transferase, N-terminal domain"/>
    <property type="match status" value="1"/>
</dbReference>
<comment type="similarity">
    <text evidence="7">Belongs to the SAPAP family.</text>
</comment>
<evidence type="ECO:0000256" key="2">
    <source>
        <dbReference type="ARBA" id="ARBA00005054"/>
    </source>
</evidence>
<dbReference type="Gene3D" id="3.90.650.10">
    <property type="entry name" value="PurM-like C-terminal domain"/>
    <property type="match status" value="1"/>
</dbReference>
<comment type="similarity">
    <text evidence="6 17">In the central section; belongs to the AIR synthase family.</text>
</comment>
<dbReference type="GO" id="GO:0004644">
    <property type="term" value="F:phosphoribosylglycinamide formyltransferase activity"/>
    <property type="evidence" value="ECO:0007669"/>
    <property type="project" value="UniProtKB-EC"/>
</dbReference>
<keyword evidence="14 17" id="KW-0464">Manganese</keyword>
<comment type="pathway">
    <text evidence="2 17">Purine metabolism; IMP biosynthesis via de novo pathway; N(2)-formyl-N(1)-(5-phospho-D-ribosyl)glycinamide from N(1)-(5-phospho-D-ribosyl)glycinamide (10-formyl THF route): step 1/1.</text>
</comment>
<gene>
    <name evidence="21" type="ORF">TCEB3V08_LOCUS5077</name>
</gene>
<proteinExistence type="inferred from homology"/>
<dbReference type="InterPro" id="IPR004733">
    <property type="entry name" value="PurM_cligase"/>
</dbReference>
<dbReference type="InterPro" id="IPR020561">
    <property type="entry name" value="PRibGlycinamid_synth_ATP-grasp"/>
</dbReference>
<dbReference type="GO" id="GO:0004641">
    <property type="term" value="F:phosphoribosylformylglycinamidine cyclo-ligase activity"/>
    <property type="evidence" value="ECO:0007669"/>
    <property type="project" value="UniProtKB-EC"/>
</dbReference>
<dbReference type="CDD" id="cd08645">
    <property type="entry name" value="FMT_core_GART"/>
    <property type="match status" value="1"/>
</dbReference>
<comment type="pathway">
    <text evidence="1 17">Purine metabolism; IMP biosynthesis via de novo pathway; 5-amino-1-(5-phospho-D-ribosyl)imidazole from N(2)-formyl-N(1)-(5-phospho-D-ribosyl)glycinamide: step 2/2.</text>
</comment>
<feature type="region of interest" description="Disordered" evidence="18">
    <location>
        <begin position="1476"/>
        <end position="1495"/>
    </location>
</feature>
<evidence type="ECO:0000256" key="4">
    <source>
        <dbReference type="ARBA" id="ARBA00007423"/>
    </source>
</evidence>
<evidence type="ECO:0000256" key="3">
    <source>
        <dbReference type="ARBA" id="ARBA00005174"/>
    </source>
</evidence>
<evidence type="ECO:0000256" key="9">
    <source>
        <dbReference type="ARBA" id="ARBA00022679"/>
    </source>
</evidence>
<keyword evidence="12 17" id="KW-0658">Purine biosynthesis</keyword>
<dbReference type="SMART" id="SM01209">
    <property type="entry name" value="GARS_A"/>
    <property type="match status" value="1"/>
</dbReference>
<accession>A0A7R9GX62</accession>
<dbReference type="SUPFAM" id="SSF56042">
    <property type="entry name" value="PurM C-terminal domain-like"/>
    <property type="match status" value="1"/>
</dbReference>
<evidence type="ECO:0000259" key="19">
    <source>
        <dbReference type="PROSITE" id="PS50858"/>
    </source>
</evidence>
<comment type="catalytic activity">
    <reaction evidence="17">
        <text>2-formamido-N(1)-(5-O-phospho-beta-D-ribosyl)acetamidine + ATP = 5-amino-1-(5-phospho-beta-D-ribosyl)imidazole + ADP + phosphate + H(+)</text>
        <dbReference type="Rhea" id="RHEA:23032"/>
        <dbReference type="ChEBI" id="CHEBI:15378"/>
        <dbReference type="ChEBI" id="CHEBI:30616"/>
        <dbReference type="ChEBI" id="CHEBI:43474"/>
        <dbReference type="ChEBI" id="CHEBI:137981"/>
        <dbReference type="ChEBI" id="CHEBI:147287"/>
        <dbReference type="ChEBI" id="CHEBI:456216"/>
        <dbReference type="EC" id="6.3.3.1"/>
    </reaction>
</comment>
<dbReference type="InterPro" id="IPR010918">
    <property type="entry name" value="PurM-like_C_dom"/>
</dbReference>
<feature type="domain" description="ATP-grasp" evidence="20">
    <location>
        <begin position="1694"/>
        <end position="1901"/>
    </location>
</feature>
<dbReference type="Pfam" id="PF01071">
    <property type="entry name" value="GARS_A"/>
    <property type="match status" value="1"/>
</dbReference>
<evidence type="ECO:0000256" key="12">
    <source>
        <dbReference type="ARBA" id="ARBA00022755"/>
    </source>
</evidence>
<dbReference type="FunFam" id="3.40.50.170:FF:000006">
    <property type="entry name" value="Trifunctional purine biosynthetic protein adenosine-3"/>
    <property type="match status" value="1"/>
</dbReference>
<evidence type="ECO:0000256" key="14">
    <source>
        <dbReference type="ARBA" id="ARBA00023211"/>
    </source>
</evidence>
<dbReference type="PROSITE" id="PS50975">
    <property type="entry name" value="ATP_GRASP"/>
    <property type="match status" value="1"/>
</dbReference>
<dbReference type="HAMAP" id="MF_00138">
    <property type="entry name" value="GARS"/>
    <property type="match status" value="1"/>
</dbReference>
<dbReference type="GO" id="GO:0046084">
    <property type="term" value="P:adenine biosynthetic process"/>
    <property type="evidence" value="ECO:0007669"/>
    <property type="project" value="TreeGrafter"/>
</dbReference>
<dbReference type="EMBL" id="OC317881">
    <property type="protein sequence ID" value="CAD7399547.1"/>
    <property type="molecule type" value="Genomic_DNA"/>
</dbReference>
<evidence type="ECO:0000256" key="10">
    <source>
        <dbReference type="ARBA" id="ARBA00022723"/>
    </source>
</evidence>
<feature type="region of interest" description="Disordered" evidence="18">
    <location>
        <begin position="1137"/>
        <end position="1156"/>
    </location>
</feature>
<dbReference type="InterPro" id="IPR035925">
    <property type="entry name" value="BSD_dom_sf"/>
</dbReference>
<dbReference type="InterPro" id="IPR020562">
    <property type="entry name" value="PRibGlycinamide_synth_N"/>
</dbReference>
<comment type="catalytic activity">
    <reaction evidence="17">
        <text>5-phospho-beta-D-ribosylamine + glycine + ATP = N(1)-(5-phospho-beta-D-ribosyl)glycinamide + ADP + phosphate + H(+)</text>
        <dbReference type="Rhea" id="RHEA:17453"/>
        <dbReference type="ChEBI" id="CHEBI:15378"/>
        <dbReference type="ChEBI" id="CHEBI:30616"/>
        <dbReference type="ChEBI" id="CHEBI:43474"/>
        <dbReference type="ChEBI" id="CHEBI:57305"/>
        <dbReference type="ChEBI" id="CHEBI:58681"/>
        <dbReference type="ChEBI" id="CHEBI:143788"/>
        <dbReference type="ChEBI" id="CHEBI:456216"/>
        <dbReference type="EC" id="6.3.4.13"/>
    </reaction>
</comment>
<dbReference type="Gene3D" id="3.30.1330.10">
    <property type="entry name" value="PurM-like, N-terminal domain"/>
    <property type="match status" value="1"/>
</dbReference>
<dbReference type="SUPFAM" id="SSF56059">
    <property type="entry name" value="Glutathione synthetase ATP-binding domain-like"/>
    <property type="match status" value="1"/>
</dbReference>
<dbReference type="InterPro" id="IPR002376">
    <property type="entry name" value="Formyl_transf_N"/>
</dbReference>
<dbReference type="SUPFAM" id="SSF53328">
    <property type="entry name" value="Formyltransferase"/>
    <property type="match status" value="1"/>
</dbReference>
<dbReference type="InterPro" id="IPR004607">
    <property type="entry name" value="GART"/>
</dbReference>
<evidence type="ECO:0000256" key="1">
    <source>
        <dbReference type="ARBA" id="ARBA00004686"/>
    </source>
</evidence>
<dbReference type="PANTHER" id="PTHR10520:SF12">
    <property type="entry name" value="TRIFUNCTIONAL PURINE BIOSYNTHETIC PROTEIN ADENOSINE-3"/>
    <property type="match status" value="1"/>
</dbReference>
<dbReference type="EC" id="2.1.2.2" evidence="17"/>
<dbReference type="Pfam" id="PF02844">
    <property type="entry name" value="GARS_N"/>
    <property type="match status" value="1"/>
</dbReference>
<dbReference type="GO" id="GO:0005524">
    <property type="term" value="F:ATP binding"/>
    <property type="evidence" value="ECO:0007669"/>
    <property type="project" value="UniProtKB-UniRule"/>
</dbReference>
<evidence type="ECO:0000256" key="13">
    <source>
        <dbReference type="ARBA" id="ARBA00022840"/>
    </source>
</evidence>
<dbReference type="InterPro" id="IPR005607">
    <property type="entry name" value="BSD_dom"/>
</dbReference>
<dbReference type="InterPro" id="IPR011761">
    <property type="entry name" value="ATP-grasp"/>
</dbReference>
<feature type="domain" description="BSD" evidence="19">
    <location>
        <begin position="142"/>
        <end position="212"/>
    </location>
</feature>
<comment type="catalytic activity">
    <reaction evidence="17">
        <text>N(1)-(5-phospho-beta-D-ribosyl)glycinamide + (6R)-10-formyltetrahydrofolate = N(2)-formyl-N(1)-(5-phospho-beta-D-ribosyl)glycinamide + (6S)-5,6,7,8-tetrahydrofolate + H(+)</text>
        <dbReference type="Rhea" id="RHEA:15053"/>
        <dbReference type="ChEBI" id="CHEBI:15378"/>
        <dbReference type="ChEBI" id="CHEBI:57453"/>
        <dbReference type="ChEBI" id="CHEBI:143788"/>
        <dbReference type="ChEBI" id="CHEBI:147286"/>
        <dbReference type="ChEBI" id="CHEBI:195366"/>
        <dbReference type="EC" id="2.1.2.2"/>
    </reaction>
</comment>
<evidence type="ECO:0000256" key="7">
    <source>
        <dbReference type="ARBA" id="ARBA00008839"/>
    </source>
</evidence>
<dbReference type="Pfam" id="PF02769">
    <property type="entry name" value="AIRS_C"/>
    <property type="match status" value="1"/>
</dbReference>
<dbReference type="InterPro" id="IPR036676">
    <property type="entry name" value="PurM-like_C_sf"/>
</dbReference>
<evidence type="ECO:0000256" key="11">
    <source>
        <dbReference type="ARBA" id="ARBA00022741"/>
    </source>
</evidence>
<feature type="compositionally biased region" description="Basic and acidic residues" evidence="18">
    <location>
        <begin position="1140"/>
        <end position="1156"/>
    </location>
</feature>
<feature type="compositionally biased region" description="Low complexity" evidence="18">
    <location>
        <begin position="1035"/>
        <end position="1047"/>
    </location>
</feature>
<dbReference type="InterPro" id="IPR036921">
    <property type="entry name" value="PurM-like_N_sf"/>
</dbReference>
<evidence type="ECO:0000256" key="5">
    <source>
        <dbReference type="ARBA" id="ARBA00008630"/>
    </source>
</evidence>
<dbReference type="Pfam" id="PF03359">
    <property type="entry name" value="GKAP"/>
    <property type="match status" value="1"/>
</dbReference>
<dbReference type="SUPFAM" id="SSF51246">
    <property type="entry name" value="Rudiment single hybrid motif"/>
    <property type="match status" value="1"/>
</dbReference>
<sequence length="2591" mass="283646">MPKRTNGGDGGWWGSWYKAAKDKSTEVLQFVKRDLDEFSTAVKSEASNVVNTTTSALKDKLKLDEPESTASNVKRSMSTFFDTVSNVLSPSPEDDDQEAIVIFDSQPVVMTKLQAKHHTLVLDPDTYLKDPEESVSKQYEAWLEILEDQITPERLTRLMTANPDLQMQYSRLVPELRVCGVTSELYQRVCGVLQVSHTLFWQRYLFRKALLEDDEARQEAMERRAEREKQAASNFRWDQDLDFASNIDLTEEEQIKLLAEYEKECADKKLKGEVDDPLLGVDLQDNHYSSGMDVRMVKSQSEPVMTKPSPPSPGELKVREKRDMVIIGDGSSCQTSSSGDKESNDEDWEREFDLEDEPETEPTTATLVVRHRSRGWGVGKGDGTVVVGGEATRFRAARSRRRLTESGCTTPHLGCHSIHFKAFSKHVKASPYVGTVSSFVPSPVLPSSSGSPCCSSTLLFKISSYVIIWNPLSLESQRSPSSTSSTSHSEIPIAIGSEPAFAWRESVKSFRKHPTPSSPDRDSNLNLPILSSRAQHDRRVSQLHHRGGLTPSILQVVGETDRMTGCVRALVSVSLSLSSKHRLPPPFSYHPCYCTAGAETDNNNEGKTDHNDHILVERKWKTIKEKIPSVFSQDGDPNFPLGALEEEILSTPETLMRLGSRVALKMFFKRTPLCQPFTTNITMKLSHIRVNPHVQFQLATQEIRLVTVEDCIKLFERQHTWAHSAASYSNNLCKSVLNRRNDNTKTIASQTPHQRRMARSFCIHVAVPVIDAIDRRRLALQKWKEEKEKKKLIMDKLKKPIFKTGVVQHRIYSPAPPSIPHNHAGSKAGQHSSLAPKHHTFNFKVAKLTVATSPVALKRSYQASRKRYYDGKHVFHRSKAEDTQEDTATRGLGCVTRARARQIAQVQKMARLNPINNTAKTRKLAEENFMLDSLPLKILPQGAGGTGDSRNLTLVPSARAEGKAPPFRDLQTPAKVIGKTPANTQGKTQAQTLTNKVIGKTPAQPPANKVIGKTPAKPPANKVIVEDSSQHTKDSSSTSCKQTQTSTNTRGQKTVQTVTTALIKTPACYGTNTQRNTSDQNSVQALLKTGTAYKSTDIIMDARRSLNMEFDNVALDEENGHDTNTIDEMDATKVTVTSSTEDKIEHKTPESIENEDTKTPLRDEVYPVQGSPFVTTTRGRCGSASYTRARASSINKLLSLTVCLSEPFALSKETTSSSELNVKHFRDTLVLERNTLIAKCEYWQAIQSTDPEIPLNVHELVDSAVGQTRLLVTKKFVQFEGLMDMCETGQGRRVTLEDLQGFWEMVYMQVVDVNHRFSQLELLRANSWHQESSVKKMTRQRAQNKKGVNKTKGNVKSSIKNLILGAALFNTSINVSAARKKKKEDCSSNDWTDENTLAVNVLDFQHTLPTLQSLDKTSVLPVSPGNSYQVKQPLRAIDVNTPPRKSILKPTGRKTGDYTQRRRSARINVKFIDVDSSSENDPKMSSMLPGLNSTTSPGMALPSGDLISLDSPVEVTALLLRENYKSANYLLGHTKSIEKPPPVHPTEIQTSISSSLAVELNTTSVLANYATEAGALSSGALRQIAPFDPVSSSPTPPPPVGGPDRKYYQVTTIFIHPGNFGISQVNKVVIVDLDVTNHKEVCDWCISHKVRLVIVGPEDPLAAGIADSLRQAGLYCFGPGRDAARIESDKEWAKSFMDRHKIPTARWGAFTVAKHAKEFIHSSNFPALVVKASGLAAGKGVVVADTIDEACQAVDAILVEHKFGGAGDTVVVEELLQGEEVSVLAFTDGTSVRVMLPSQDHKRHLEGDRGANTGGMGAYCPCPLIDSDTLRIVEENVLQRAVNGMREEKLPFIGVLYAGLMLTKEGPKVLEFNCRFGDPETQVILPLLESDLYQVMLACCDGTLGDLELRWKTEVYAVGVVMASQGYPEFSSKGNIITGLEKASSLPTIQVFHSGTAKNLQGSVVTNGGRVLIAVSVATELATAAARATLACTLIQFTGAQFRRDIAHKGIARSILQGGRLTYKASGVDIMAGDSLVHNIKPMVALSTRSGVLGGIGGFGGLFDLQAAGYKDPLLVSGTDGVGTKLKIAQSCGLHSTIGVDLVAMCVNDILAHGAEPLFFLDYFACGRLDVETASQVVAGVTEGCRQAGCALIGGETAEMPGLYSGDDYDLAGFAVGAVEREHLLPRTKDILPGDSVIGLPSSGVHSNGYSLVRKILDSAGAKYEDKAPFSTSGKNFGEELLTPTRIYVKSVLPALRSGRVKAFAHITGGGLTENVPRVLPPRCRVLLDASKWEIPSVYGWLAATGGVREDELLRTFNCGVGAVLIVSSSHQEEVAQLVEGRIIGTVLEHSAGDSHVEVINFQSSMERVMKPYVASVVQSRAPVRKRVGVLISGSGTNLQSLIEATTDLGRGTGAEIVLVISNKPGVQGLARAQKAGIPTMVIRHTNYSSRVDFDLALHEALETVGVELVCLAGFMRVLTGEFVRRWRGRLLNIHPALLPLFKGTHAHRQALQAGVRITGCTAHFVEEDVDAGAILAQEAVPIELDDTEETLQERVKLAEHRVFPKALTLVATGKVWLNDSGKLVWAQKTQ</sequence>
<dbReference type="UniPathway" id="UPA00074">
    <property type="reaction ID" value="UER00125"/>
</dbReference>
<dbReference type="FunFam" id="3.30.470.20:FF:000018">
    <property type="entry name" value="Trifunctional purine biosynthetic protein adenosine-3"/>
    <property type="match status" value="1"/>
</dbReference>
<dbReference type="FunFam" id="3.30.1330.10:FF:000001">
    <property type="entry name" value="Phosphoribosylformylglycinamidine cyclo-ligase"/>
    <property type="match status" value="1"/>
</dbReference>
<dbReference type="InterPro" id="IPR037123">
    <property type="entry name" value="PRibGlycinamide_synth_C_sf"/>
</dbReference>
<dbReference type="SUPFAM" id="SSF52440">
    <property type="entry name" value="PreATP-grasp domain"/>
    <property type="match status" value="1"/>
</dbReference>
<dbReference type="Gene3D" id="3.30.470.20">
    <property type="entry name" value="ATP-grasp fold, B domain"/>
    <property type="match status" value="1"/>
</dbReference>
<dbReference type="InterPro" id="IPR013815">
    <property type="entry name" value="ATP_grasp_subdomain_1"/>
</dbReference>
<comment type="similarity">
    <text evidence="4 17">In the N-terminal section; belongs to the GARS family.</text>
</comment>
<keyword evidence="8 17" id="KW-0436">Ligase</keyword>
<dbReference type="InterPro" id="IPR036477">
    <property type="entry name" value="Formyl_transf_N_sf"/>
</dbReference>
<feature type="compositionally biased region" description="Basic and acidic residues" evidence="18">
    <location>
        <begin position="1024"/>
        <end position="1034"/>
    </location>
</feature>
<dbReference type="NCBIfam" id="TIGR00878">
    <property type="entry name" value="purM"/>
    <property type="match status" value="1"/>
</dbReference>
<evidence type="ECO:0000256" key="17">
    <source>
        <dbReference type="RuleBase" id="RU363089"/>
    </source>
</evidence>
<keyword evidence="9" id="KW-0808">Transferase</keyword>
<feature type="compositionally biased region" description="Acidic residues" evidence="18">
    <location>
        <begin position="343"/>
        <end position="360"/>
    </location>
</feature>
<dbReference type="Pfam" id="PF00586">
    <property type="entry name" value="AIRS"/>
    <property type="match status" value="1"/>
</dbReference>
<evidence type="ECO:0000256" key="18">
    <source>
        <dbReference type="SAM" id="MobiDB-lite"/>
    </source>
</evidence>
<comment type="pathway">
    <text evidence="3 17">Purine metabolism; IMP biosynthesis via de novo pathway; N(1)-(5-phospho-D-ribosyl)glycinamide from 5-phospho-alpha-D-ribose 1-diphosphate: step 2/2.</text>
</comment>
<dbReference type="GO" id="GO:0023052">
    <property type="term" value="P:signaling"/>
    <property type="evidence" value="ECO:0007669"/>
    <property type="project" value="InterPro"/>
</dbReference>